<comment type="caution">
    <text evidence="2">The sequence shown here is derived from an EMBL/GenBank/DDBJ whole genome shotgun (WGS) entry which is preliminary data.</text>
</comment>
<evidence type="ECO:0000313" key="2">
    <source>
        <dbReference type="EMBL" id="MFB9676830.1"/>
    </source>
</evidence>
<reference evidence="2 3" key="1">
    <citation type="submission" date="2024-09" db="EMBL/GenBank/DDBJ databases">
        <authorList>
            <person name="Sun Q."/>
            <person name="Mori K."/>
        </authorList>
    </citation>
    <scope>NUCLEOTIDE SEQUENCE [LARGE SCALE GENOMIC DNA]</scope>
    <source>
        <strain evidence="2 3">JCM 3028</strain>
    </source>
</reference>
<dbReference type="InterPro" id="IPR002347">
    <property type="entry name" value="SDR_fam"/>
</dbReference>
<dbReference type="Proteomes" id="UP001589610">
    <property type="component" value="Unassembled WGS sequence"/>
</dbReference>
<dbReference type="Pfam" id="PF00106">
    <property type="entry name" value="adh_short"/>
    <property type="match status" value="1"/>
</dbReference>
<organism evidence="2 3">
    <name type="scientific">Streptosporangium vulgare</name>
    <dbReference type="NCBI Taxonomy" id="46190"/>
    <lineage>
        <taxon>Bacteria</taxon>
        <taxon>Bacillati</taxon>
        <taxon>Actinomycetota</taxon>
        <taxon>Actinomycetes</taxon>
        <taxon>Streptosporangiales</taxon>
        <taxon>Streptosporangiaceae</taxon>
        <taxon>Streptosporangium</taxon>
    </lineage>
</organism>
<sequence length="291" mass="31784">MDTRPVIVMTGATNGLGRLAALDLARTGVRLGIVARSRSKADALRREVEQVAPRTSVDVFLADLSLLADVRRSAERIDAHYPRIDVLVNNAGLHAFSQRVTSEGFAEMTAVNYLAPWALTNALRDKLTASAPSRIVTVASRASRRVRTIDPFKDLTDTAGFTRRESSRLYGRTKLMDIMFTQELGRRLGGTGVAVTCLCPGFNTTGLGRELPLAHTLEKVLTRLNIGDPRHGADIIVRLATDPAFAGITGGYFAARTARPLECPEIGRDEAVQRALWDATADLLHDTRRPR</sequence>
<gene>
    <name evidence="2" type="ORF">ACFFRH_15205</name>
</gene>
<dbReference type="PRINTS" id="PR00081">
    <property type="entry name" value="GDHRDH"/>
</dbReference>
<dbReference type="RefSeq" id="WP_386157066.1">
    <property type="nucleotide sequence ID" value="NZ_JBHMBS010000006.1"/>
</dbReference>
<proteinExistence type="predicted"/>
<keyword evidence="3" id="KW-1185">Reference proteome</keyword>
<evidence type="ECO:0000313" key="3">
    <source>
        <dbReference type="Proteomes" id="UP001589610"/>
    </source>
</evidence>
<dbReference type="SUPFAM" id="SSF51735">
    <property type="entry name" value="NAD(P)-binding Rossmann-fold domains"/>
    <property type="match status" value="1"/>
</dbReference>
<evidence type="ECO:0000256" key="1">
    <source>
        <dbReference type="ARBA" id="ARBA00023002"/>
    </source>
</evidence>
<dbReference type="EMBL" id="JBHMBS010000006">
    <property type="protein sequence ID" value="MFB9676830.1"/>
    <property type="molecule type" value="Genomic_DNA"/>
</dbReference>
<protein>
    <submittedName>
        <fullName evidence="2">SDR family NAD(P)-dependent oxidoreductase</fullName>
    </submittedName>
</protein>
<dbReference type="PANTHER" id="PTHR43157">
    <property type="entry name" value="PHOSPHATIDYLINOSITOL-GLYCAN BIOSYNTHESIS CLASS F PROTEIN-RELATED"/>
    <property type="match status" value="1"/>
</dbReference>
<name>A0ABV5TEJ4_9ACTN</name>
<keyword evidence="1" id="KW-0560">Oxidoreductase</keyword>
<dbReference type="Gene3D" id="3.40.50.720">
    <property type="entry name" value="NAD(P)-binding Rossmann-like Domain"/>
    <property type="match status" value="1"/>
</dbReference>
<dbReference type="InterPro" id="IPR036291">
    <property type="entry name" value="NAD(P)-bd_dom_sf"/>
</dbReference>
<dbReference type="PANTHER" id="PTHR43157:SF31">
    <property type="entry name" value="PHOSPHATIDYLINOSITOL-GLYCAN BIOSYNTHESIS CLASS F PROTEIN"/>
    <property type="match status" value="1"/>
</dbReference>
<accession>A0ABV5TEJ4</accession>